<reference evidence="1" key="1">
    <citation type="submission" date="2023-10" db="EMBL/GenBank/DDBJ databases">
        <authorList>
            <person name="Rodriguez Cubillos JULIANA M."/>
            <person name="De Vega J."/>
        </authorList>
    </citation>
    <scope>NUCLEOTIDE SEQUENCE</scope>
</reference>
<evidence type="ECO:0000313" key="1">
    <source>
        <dbReference type="EMBL" id="CAJ2630309.1"/>
    </source>
</evidence>
<sequence length="219" mass="25028">MTLEESVGKRLQKYGGSDNKELLQRIKLREEFESEGRKLTPKEESQTFDSNVITSGTEFMVVLSIALQYYVHLKLNNDPGWKNIKKYSLSLATIQCLQWLMVAVYIVMISCVDCDHKPLQMLEVLLLLSGVVYCGNMDSGSVCPVYPSYTHSIMSKDGCTVSEECNKDDNMWNTMFRMCTTLCLHTLTETTYLSRDLPSSLRNIVMKKESMLSNIREET</sequence>
<gene>
    <name evidence="1" type="ORF">MILVUS5_LOCUS2112</name>
</gene>
<accession>A0ACB0IE77</accession>
<dbReference type="EMBL" id="CASHSV030000001">
    <property type="protein sequence ID" value="CAJ2630309.1"/>
    <property type="molecule type" value="Genomic_DNA"/>
</dbReference>
<keyword evidence="2" id="KW-1185">Reference proteome</keyword>
<proteinExistence type="predicted"/>
<name>A0ACB0IE77_TRIPR</name>
<evidence type="ECO:0000313" key="2">
    <source>
        <dbReference type="Proteomes" id="UP001177021"/>
    </source>
</evidence>
<comment type="caution">
    <text evidence="1">The sequence shown here is derived from an EMBL/GenBank/DDBJ whole genome shotgun (WGS) entry which is preliminary data.</text>
</comment>
<organism evidence="1 2">
    <name type="scientific">Trifolium pratense</name>
    <name type="common">Red clover</name>
    <dbReference type="NCBI Taxonomy" id="57577"/>
    <lineage>
        <taxon>Eukaryota</taxon>
        <taxon>Viridiplantae</taxon>
        <taxon>Streptophyta</taxon>
        <taxon>Embryophyta</taxon>
        <taxon>Tracheophyta</taxon>
        <taxon>Spermatophyta</taxon>
        <taxon>Magnoliopsida</taxon>
        <taxon>eudicotyledons</taxon>
        <taxon>Gunneridae</taxon>
        <taxon>Pentapetalae</taxon>
        <taxon>rosids</taxon>
        <taxon>fabids</taxon>
        <taxon>Fabales</taxon>
        <taxon>Fabaceae</taxon>
        <taxon>Papilionoideae</taxon>
        <taxon>50 kb inversion clade</taxon>
        <taxon>NPAAA clade</taxon>
        <taxon>Hologalegina</taxon>
        <taxon>IRL clade</taxon>
        <taxon>Trifolieae</taxon>
        <taxon>Trifolium</taxon>
    </lineage>
</organism>
<protein>
    <submittedName>
        <fullName evidence="1">Uncharacterized protein</fullName>
    </submittedName>
</protein>
<dbReference type="Proteomes" id="UP001177021">
    <property type="component" value="Unassembled WGS sequence"/>
</dbReference>